<dbReference type="EMBL" id="KV448523">
    <property type="protein sequence ID" value="OAX35192.1"/>
    <property type="molecule type" value="Genomic_DNA"/>
</dbReference>
<organism evidence="1 2">
    <name type="scientific">Rhizopogon vinicolor AM-OR11-026</name>
    <dbReference type="NCBI Taxonomy" id="1314800"/>
    <lineage>
        <taxon>Eukaryota</taxon>
        <taxon>Fungi</taxon>
        <taxon>Dikarya</taxon>
        <taxon>Basidiomycota</taxon>
        <taxon>Agaricomycotina</taxon>
        <taxon>Agaricomycetes</taxon>
        <taxon>Agaricomycetidae</taxon>
        <taxon>Boletales</taxon>
        <taxon>Suillineae</taxon>
        <taxon>Rhizopogonaceae</taxon>
        <taxon>Rhizopogon</taxon>
    </lineage>
</organism>
<keyword evidence="2" id="KW-1185">Reference proteome</keyword>
<accession>A0A1B7MRE2</accession>
<evidence type="ECO:0000313" key="1">
    <source>
        <dbReference type="EMBL" id="OAX35192.1"/>
    </source>
</evidence>
<dbReference type="AlphaFoldDB" id="A0A1B7MRE2"/>
<dbReference type="Proteomes" id="UP000092154">
    <property type="component" value="Unassembled WGS sequence"/>
</dbReference>
<protein>
    <submittedName>
        <fullName evidence="1">Uncharacterized protein</fullName>
    </submittedName>
</protein>
<gene>
    <name evidence="1" type="ORF">K503DRAFT_773738</name>
</gene>
<proteinExistence type="predicted"/>
<sequence length="111" mass="12940">MPVSICFSCSRFCSYRSLMRGRYITTTHITTIPDFCTHSPNSRSQQHCHFSRLNSHSHSPVTYTPTALHLCILHIITSYVCLFARPDFYALAMLYVHTFYDSRLTRMLLRS</sequence>
<evidence type="ECO:0000313" key="2">
    <source>
        <dbReference type="Proteomes" id="UP000092154"/>
    </source>
</evidence>
<reference evidence="1 2" key="1">
    <citation type="submission" date="2016-06" db="EMBL/GenBank/DDBJ databases">
        <title>Comparative genomics of the ectomycorrhizal sister species Rhizopogon vinicolor and Rhizopogon vesiculosus (Basidiomycota: Boletales) reveals a divergence of the mating type B locus.</title>
        <authorList>
            <consortium name="DOE Joint Genome Institute"/>
            <person name="Mujic A.B."/>
            <person name="Kuo A."/>
            <person name="Tritt A."/>
            <person name="Lipzen A."/>
            <person name="Chen C."/>
            <person name="Johnson J."/>
            <person name="Sharma A."/>
            <person name="Barry K."/>
            <person name="Grigoriev I.V."/>
            <person name="Spatafora J.W."/>
        </authorList>
    </citation>
    <scope>NUCLEOTIDE SEQUENCE [LARGE SCALE GENOMIC DNA]</scope>
    <source>
        <strain evidence="1 2">AM-OR11-026</strain>
    </source>
</reference>
<dbReference type="InParanoid" id="A0A1B7MRE2"/>
<name>A0A1B7MRE2_9AGAM</name>